<protein>
    <submittedName>
        <fullName evidence="2">Histidine kinase</fullName>
    </submittedName>
</protein>
<dbReference type="Proteomes" id="UP001231616">
    <property type="component" value="Unassembled WGS sequence"/>
</dbReference>
<name>A0ABT9GVF1_9GAMM</name>
<dbReference type="Gene3D" id="3.30.450.40">
    <property type="match status" value="1"/>
</dbReference>
<evidence type="ECO:0000313" key="3">
    <source>
        <dbReference type="Proteomes" id="UP001231616"/>
    </source>
</evidence>
<proteinExistence type="predicted"/>
<evidence type="ECO:0000313" key="2">
    <source>
        <dbReference type="EMBL" id="MDP4534864.1"/>
    </source>
</evidence>
<evidence type="ECO:0000256" key="1">
    <source>
        <dbReference type="SAM" id="Phobius"/>
    </source>
</evidence>
<keyword evidence="2" id="KW-0808">Transferase</keyword>
<comment type="caution">
    <text evidence="2">The sequence shown here is derived from an EMBL/GenBank/DDBJ whole genome shotgun (WGS) entry which is preliminary data.</text>
</comment>
<keyword evidence="3" id="KW-1185">Reference proteome</keyword>
<sequence>MIDHYLQQSGLVEWAQLNQVELNHTEIEREVQWLEHYLDECLATEHQRKEPCEVQWQYVVPELGEGGACSLFGQLADASYDLSLILGGKTTKNEQALQQLQRFGQAFQQRTGMEWFGIYQARANTEQQPVLVKLAYYGAPSRAEFPLTAEFARYSNNSSVGLTGKARVINDIPAYLARGGDYYSCDPKVQAEACLPLFDQSGKIVGIIDAEAFQQNVFNPASLVLLVAICLMVPAFLPAADLPSSD</sequence>
<dbReference type="GO" id="GO:0016301">
    <property type="term" value="F:kinase activity"/>
    <property type="evidence" value="ECO:0007669"/>
    <property type="project" value="UniProtKB-KW"/>
</dbReference>
<keyword evidence="1" id="KW-0472">Membrane</keyword>
<dbReference type="EMBL" id="JAUZVZ010000002">
    <property type="protein sequence ID" value="MDP4534864.1"/>
    <property type="molecule type" value="Genomic_DNA"/>
</dbReference>
<accession>A0ABT9GVF1</accession>
<gene>
    <name evidence="2" type="ORF">Q3O60_01495</name>
</gene>
<organism evidence="2 3">
    <name type="scientific">Alkalimonas collagenimarina</name>
    <dbReference type="NCBI Taxonomy" id="400390"/>
    <lineage>
        <taxon>Bacteria</taxon>
        <taxon>Pseudomonadati</taxon>
        <taxon>Pseudomonadota</taxon>
        <taxon>Gammaproteobacteria</taxon>
        <taxon>Alkalimonas</taxon>
    </lineage>
</organism>
<keyword evidence="1" id="KW-1133">Transmembrane helix</keyword>
<dbReference type="InterPro" id="IPR029016">
    <property type="entry name" value="GAF-like_dom_sf"/>
</dbReference>
<dbReference type="SUPFAM" id="SSF55781">
    <property type="entry name" value="GAF domain-like"/>
    <property type="match status" value="1"/>
</dbReference>
<keyword evidence="1" id="KW-0812">Transmembrane</keyword>
<reference evidence="2 3" key="1">
    <citation type="submission" date="2023-08" db="EMBL/GenBank/DDBJ databases">
        <authorList>
            <person name="Joshi A."/>
            <person name="Thite S."/>
        </authorList>
    </citation>
    <scope>NUCLEOTIDE SEQUENCE [LARGE SCALE GENOMIC DNA]</scope>
    <source>
        <strain evidence="2 3">AC40</strain>
    </source>
</reference>
<keyword evidence="2" id="KW-0418">Kinase</keyword>
<feature type="transmembrane region" description="Helical" evidence="1">
    <location>
        <begin position="217"/>
        <end position="237"/>
    </location>
</feature>